<dbReference type="SUPFAM" id="SSF103481">
    <property type="entry name" value="Multidrug resistance efflux transporter EmrE"/>
    <property type="match status" value="1"/>
</dbReference>
<dbReference type="EMBL" id="NCVQ01000010">
    <property type="protein sequence ID" value="PWZ06380.1"/>
    <property type="molecule type" value="Genomic_DNA"/>
</dbReference>
<keyword evidence="4 6" id="KW-0472">Membrane</keyword>
<feature type="transmembrane region" description="Helical" evidence="6">
    <location>
        <begin position="349"/>
        <end position="368"/>
    </location>
</feature>
<comment type="subcellular location">
    <subcellularLocation>
        <location evidence="1">Membrane</location>
        <topology evidence="1">Multi-pass membrane protein</topology>
    </subcellularLocation>
</comment>
<dbReference type="Pfam" id="PF03151">
    <property type="entry name" value="TPT"/>
    <property type="match status" value="1"/>
</dbReference>
<evidence type="ECO:0000313" key="8">
    <source>
        <dbReference type="EMBL" id="PWZ06380.1"/>
    </source>
</evidence>
<feature type="transmembrane region" description="Helical" evidence="6">
    <location>
        <begin position="419"/>
        <end position="440"/>
    </location>
</feature>
<feature type="transmembrane region" description="Helical" evidence="6">
    <location>
        <begin position="214"/>
        <end position="234"/>
    </location>
</feature>
<reference evidence="9 10" key="1">
    <citation type="journal article" date="2018" name="Nat. Genet.">
        <title>Extensive intraspecific gene order and gene structural variations between Mo17 and other maize genomes.</title>
        <authorList>
            <person name="Sun S."/>
            <person name="Zhou Y."/>
            <person name="Chen J."/>
            <person name="Shi J."/>
            <person name="Zhao H."/>
            <person name="Zhao H."/>
            <person name="Song W."/>
            <person name="Zhang M."/>
            <person name="Cui Y."/>
            <person name="Dong X."/>
            <person name="Liu H."/>
            <person name="Ma X."/>
            <person name="Jiao Y."/>
            <person name="Wang B."/>
            <person name="Wei X."/>
            <person name="Stein J.C."/>
            <person name="Glaubitz J.C."/>
            <person name="Lu F."/>
            <person name="Yu G."/>
            <person name="Liang C."/>
            <person name="Fengler K."/>
            <person name="Li B."/>
            <person name="Rafalski A."/>
            <person name="Schnable P.S."/>
            <person name="Ware D.H."/>
            <person name="Buckler E.S."/>
            <person name="Lai J."/>
        </authorList>
    </citation>
    <scope>NUCLEOTIDE SEQUENCE [LARGE SCALE GENOMIC DNA]</scope>
    <source>
        <strain evidence="10">cv. Missouri 17</strain>
        <tissue evidence="9">Seedling</tissue>
    </source>
</reference>
<dbReference type="EMBL" id="NCVQ01000010">
    <property type="protein sequence ID" value="PWZ06382.1"/>
    <property type="molecule type" value="Genomic_DNA"/>
</dbReference>
<proteinExistence type="predicted"/>
<sequence>MHPKPEGGDANGAAAEAGSPRSGNFRQRSMHAAPADPEAARRAFDVENPPPCSAAAGGGLRPSESVTKLESLERAERAALAPAVVLRTGFYILVWYAFSTCLTLYNKTLLGDKLGKFPAPLLMNTVHFALQAGLSKLIIFFQSKGPEAAVEMGWKDYFIRVVPTALGTALDINLSNASLVFISVTFATMCKSASPIFLLLFAFAFRLENASIKLLGIIVVISTGVLLTVLVSVLKKSGLIFSDLAILFSSVSKETEFDFLGFIFVTLAAVMSGFRWSMTQILLQKDTYGTATAIVLGLGQHKFCEDDLNIITPPPILICSGTTIKRSATQEEAKGFMNYLPFAGLKNPITLMSHVTPVMAIATMILSLLLDPWSEFQKNSYFDNPWHVMRSCLLMLIGGTLAFFMVLTEYILISATSAITVTIAGVVKESVTILVAVFYFHDEFTWLKGVGLFTIMVGVSLFNWYKYEKFKRGHTDEDDANSPCTGDVKYIILDDLEYQDEFEEDT</sequence>
<dbReference type="Proteomes" id="UP000251960">
    <property type="component" value="Chromosome 9"/>
</dbReference>
<accession>A0A3L6DCP8</accession>
<dbReference type="InterPro" id="IPR004853">
    <property type="entry name" value="Sugar_P_trans_dom"/>
</dbReference>
<evidence type="ECO:0000313" key="10">
    <source>
        <dbReference type="Proteomes" id="UP000251960"/>
    </source>
</evidence>
<protein>
    <submittedName>
        <fullName evidence="8">Putative sugar phosphate/phosphate translocator</fullName>
    </submittedName>
</protein>
<feature type="transmembrane region" description="Helical" evidence="6">
    <location>
        <begin position="259"/>
        <end position="278"/>
    </location>
</feature>
<evidence type="ECO:0000313" key="9">
    <source>
        <dbReference type="EMBL" id="PWZ06382.1"/>
    </source>
</evidence>
<dbReference type="Gene3D" id="1.10.3730.20">
    <property type="match status" value="1"/>
</dbReference>
<feature type="transmembrane region" description="Helical" evidence="6">
    <location>
        <begin position="78"/>
        <end position="98"/>
    </location>
</feature>
<evidence type="ECO:0000256" key="6">
    <source>
        <dbReference type="SAM" id="Phobius"/>
    </source>
</evidence>
<keyword evidence="3 6" id="KW-1133">Transmembrane helix</keyword>
<feature type="domain" description="Sugar phosphate transporter" evidence="7">
    <location>
        <begin position="87"/>
        <end position="229"/>
    </location>
</feature>
<organism evidence="9 10">
    <name type="scientific">Zea mays</name>
    <name type="common">Maize</name>
    <dbReference type="NCBI Taxonomy" id="4577"/>
    <lineage>
        <taxon>Eukaryota</taxon>
        <taxon>Viridiplantae</taxon>
        <taxon>Streptophyta</taxon>
        <taxon>Embryophyta</taxon>
        <taxon>Tracheophyta</taxon>
        <taxon>Spermatophyta</taxon>
        <taxon>Magnoliopsida</taxon>
        <taxon>Liliopsida</taxon>
        <taxon>Poales</taxon>
        <taxon>Poaceae</taxon>
        <taxon>PACMAD clade</taxon>
        <taxon>Panicoideae</taxon>
        <taxon>Andropogonodae</taxon>
        <taxon>Andropogoneae</taxon>
        <taxon>Tripsacinae</taxon>
        <taxon>Zea</taxon>
    </lineage>
</organism>
<keyword evidence="2 6" id="KW-0812">Transmembrane</keyword>
<dbReference type="AlphaFoldDB" id="A0A3L6DCP8"/>
<evidence type="ECO:0000256" key="3">
    <source>
        <dbReference type="ARBA" id="ARBA00022989"/>
    </source>
</evidence>
<dbReference type="InterPro" id="IPR037185">
    <property type="entry name" value="EmrE-like"/>
</dbReference>
<feature type="transmembrane region" description="Helical" evidence="6">
    <location>
        <begin position="446"/>
        <end position="465"/>
    </location>
</feature>
<dbReference type="PANTHER" id="PTHR11132">
    <property type="entry name" value="SOLUTE CARRIER FAMILY 35"/>
    <property type="match status" value="1"/>
</dbReference>
<dbReference type="GO" id="GO:0016020">
    <property type="term" value="C:membrane"/>
    <property type="evidence" value="ECO:0007669"/>
    <property type="project" value="UniProtKB-SubCell"/>
</dbReference>
<feature type="transmembrane region" description="Helical" evidence="6">
    <location>
        <begin position="388"/>
        <end position="407"/>
    </location>
</feature>
<evidence type="ECO:0000256" key="5">
    <source>
        <dbReference type="SAM" id="MobiDB-lite"/>
    </source>
</evidence>
<evidence type="ECO:0000259" key="7">
    <source>
        <dbReference type="Pfam" id="PF03151"/>
    </source>
</evidence>
<comment type="caution">
    <text evidence="9">The sequence shown here is derived from an EMBL/GenBank/DDBJ whole genome shotgun (WGS) entry which is preliminary data.</text>
</comment>
<evidence type="ECO:0000256" key="4">
    <source>
        <dbReference type="ARBA" id="ARBA00023136"/>
    </source>
</evidence>
<feature type="transmembrane region" description="Helical" evidence="6">
    <location>
        <begin position="179"/>
        <end position="202"/>
    </location>
</feature>
<name>A0A3L6DCP8_MAIZE</name>
<dbReference type="InterPro" id="IPR050186">
    <property type="entry name" value="TPT_transporter"/>
</dbReference>
<feature type="region of interest" description="Disordered" evidence="5">
    <location>
        <begin position="1"/>
        <end position="62"/>
    </location>
</feature>
<evidence type="ECO:0000256" key="2">
    <source>
        <dbReference type="ARBA" id="ARBA00022692"/>
    </source>
</evidence>
<gene>
    <name evidence="9" type="ORF">Zm00014a_028628</name>
</gene>
<evidence type="ECO:0000256" key="1">
    <source>
        <dbReference type="ARBA" id="ARBA00004141"/>
    </source>
</evidence>